<dbReference type="Proteomes" id="UP000298061">
    <property type="component" value="Unassembled WGS sequence"/>
</dbReference>
<gene>
    <name evidence="2" type="ORF">EWM64_g5487</name>
</gene>
<evidence type="ECO:0008006" key="4">
    <source>
        <dbReference type="Google" id="ProtNLM"/>
    </source>
</evidence>
<feature type="compositionally biased region" description="Basic residues" evidence="1">
    <location>
        <begin position="1"/>
        <end position="11"/>
    </location>
</feature>
<dbReference type="OrthoDB" id="1924577at2759"/>
<evidence type="ECO:0000256" key="1">
    <source>
        <dbReference type="SAM" id="MobiDB-lite"/>
    </source>
</evidence>
<dbReference type="STRING" id="135208.A0A4Y9ZYP4"/>
<evidence type="ECO:0000313" key="3">
    <source>
        <dbReference type="Proteomes" id="UP000298061"/>
    </source>
</evidence>
<accession>A0A4Y9ZYP4</accession>
<dbReference type="EMBL" id="SFCI01000663">
    <property type="protein sequence ID" value="TFY78528.1"/>
    <property type="molecule type" value="Genomic_DNA"/>
</dbReference>
<dbReference type="PANTHER" id="PTHR13237:SF8">
    <property type="entry name" value="SOMETHING ABOUT SILENCING PROTEIN 10"/>
    <property type="match status" value="1"/>
</dbReference>
<feature type="compositionally biased region" description="Acidic residues" evidence="1">
    <location>
        <begin position="77"/>
        <end position="99"/>
    </location>
</feature>
<feature type="compositionally biased region" description="Acidic residues" evidence="1">
    <location>
        <begin position="150"/>
        <end position="162"/>
    </location>
</feature>
<dbReference type="GO" id="GO:0032040">
    <property type="term" value="C:small-subunit processome"/>
    <property type="evidence" value="ECO:0007669"/>
    <property type="project" value="TreeGrafter"/>
</dbReference>
<feature type="compositionally biased region" description="Acidic residues" evidence="1">
    <location>
        <begin position="57"/>
        <end position="67"/>
    </location>
</feature>
<dbReference type="AlphaFoldDB" id="A0A4Y9ZYP4"/>
<dbReference type="PANTHER" id="PTHR13237">
    <property type="entry name" value="SOMETHING ABOUT SILENCING PROTEIN 10-RELATED"/>
    <property type="match status" value="1"/>
</dbReference>
<sequence length="376" mass="42383">MVRRRGPKKGPKAGPRPIDRKEGKMKRWNTAEDIPMDEEEEFHANKDRILLDGGEYQGDDDGDEEEVFALKGIPASDSDEEDEGQYEDEDDTEDVDMEEPAPAKSPKKSKAKAKARAKAEISESEEEEEEEEESWGRSKAAYYSSNAAELESDDEETNELEEQEARRLQAKARDVMTEDDFGLGDVAAVVDQEDIIECDCPAGFYASKLPLTGIAYRDPIEPPPKVDTRPLPTDRKSIIRHLEKTSPETIALAADWEDIALKLVSSQERLKQLEVNEPDALSRGMIHLHYQTLLTYATTLAFYLHLRTSDKYAARRAAPPGPRHRRGPRLARAVPHGDVRMAGCARWRHRAHGGPEREQAAREPLIIPMGIHLHFI</sequence>
<name>A0A4Y9ZYP4_9AGAM</name>
<organism evidence="2 3">
    <name type="scientific">Hericium alpestre</name>
    <dbReference type="NCBI Taxonomy" id="135208"/>
    <lineage>
        <taxon>Eukaryota</taxon>
        <taxon>Fungi</taxon>
        <taxon>Dikarya</taxon>
        <taxon>Basidiomycota</taxon>
        <taxon>Agaricomycotina</taxon>
        <taxon>Agaricomycetes</taxon>
        <taxon>Russulales</taxon>
        <taxon>Hericiaceae</taxon>
        <taxon>Hericium</taxon>
    </lineage>
</organism>
<reference evidence="2 3" key="1">
    <citation type="submission" date="2019-02" db="EMBL/GenBank/DDBJ databases">
        <title>Genome sequencing of the rare red list fungi Hericium alpestre (H. flagellum).</title>
        <authorList>
            <person name="Buettner E."/>
            <person name="Kellner H."/>
        </authorList>
    </citation>
    <scope>NUCLEOTIDE SEQUENCE [LARGE SCALE GENOMIC DNA]</scope>
    <source>
        <strain evidence="2 3">DSM 108284</strain>
    </source>
</reference>
<dbReference type="GO" id="GO:0000462">
    <property type="term" value="P:maturation of SSU-rRNA from tricistronic rRNA transcript (SSU-rRNA, 5.8S rRNA, LSU-rRNA)"/>
    <property type="evidence" value="ECO:0007669"/>
    <property type="project" value="TreeGrafter"/>
</dbReference>
<feature type="region of interest" description="Disordered" evidence="1">
    <location>
        <begin position="1"/>
        <end position="167"/>
    </location>
</feature>
<proteinExistence type="predicted"/>
<feature type="compositionally biased region" description="Acidic residues" evidence="1">
    <location>
        <begin position="122"/>
        <end position="133"/>
    </location>
</feature>
<protein>
    <recommendedName>
        <fullName evidence="4">Sas10 C-terminal domain-containing protein</fullName>
    </recommendedName>
</protein>
<evidence type="ECO:0000313" key="2">
    <source>
        <dbReference type="EMBL" id="TFY78528.1"/>
    </source>
</evidence>
<feature type="compositionally biased region" description="Basic residues" evidence="1">
    <location>
        <begin position="105"/>
        <end position="116"/>
    </location>
</feature>
<keyword evidence="3" id="KW-1185">Reference proteome</keyword>
<comment type="caution">
    <text evidence="2">The sequence shown here is derived from an EMBL/GenBank/DDBJ whole genome shotgun (WGS) entry which is preliminary data.</text>
</comment>